<protein>
    <recommendedName>
        <fullName evidence="1">DUF4376 domain-containing protein</fullName>
    </recommendedName>
</protein>
<feature type="domain" description="DUF4376" evidence="1">
    <location>
        <begin position="50"/>
        <end position="153"/>
    </location>
</feature>
<dbReference type="Proteomes" id="UP001597173">
    <property type="component" value="Unassembled WGS sequence"/>
</dbReference>
<comment type="caution">
    <text evidence="2">The sequence shown here is derived from an EMBL/GenBank/DDBJ whole genome shotgun (WGS) entry which is preliminary data.</text>
</comment>
<gene>
    <name evidence="2" type="ORF">ACFQ33_10435</name>
</gene>
<dbReference type="Pfam" id="PF14301">
    <property type="entry name" value="DUF4376"/>
    <property type="match status" value="1"/>
</dbReference>
<reference evidence="3" key="1">
    <citation type="journal article" date="2019" name="Int. J. Syst. Evol. Microbiol.">
        <title>The Global Catalogue of Microorganisms (GCM) 10K type strain sequencing project: providing services to taxonomists for standard genome sequencing and annotation.</title>
        <authorList>
            <consortium name="The Broad Institute Genomics Platform"/>
            <consortium name="The Broad Institute Genome Sequencing Center for Infectious Disease"/>
            <person name="Wu L."/>
            <person name="Ma J."/>
        </authorList>
    </citation>
    <scope>NUCLEOTIDE SEQUENCE [LARGE SCALE GENOMIC DNA]</scope>
    <source>
        <strain evidence="3">CCUG 55609</strain>
    </source>
</reference>
<evidence type="ECO:0000313" key="2">
    <source>
        <dbReference type="EMBL" id="MFD1328308.1"/>
    </source>
</evidence>
<proteinExistence type="predicted"/>
<evidence type="ECO:0000313" key="3">
    <source>
        <dbReference type="Proteomes" id="UP001597173"/>
    </source>
</evidence>
<dbReference type="EMBL" id="JBHTNF010000005">
    <property type="protein sequence ID" value="MFD1328308.1"/>
    <property type="molecule type" value="Genomic_DNA"/>
</dbReference>
<evidence type="ECO:0000259" key="1">
    <source>
        <dbReference type="Pfam" id="PF14301"/>
    </source>
</evidence>
<dbReference type="RefSeq" id="WP_374838508.1">
    <property type="nucleotide sequence ID" value="NZ_JBHEEW010000007.1"/>
</dbReference>
<keyword evidence="3" id="KW-1185">Reference proteome</keyword>
<dbReference type="InterPro" id="IPR025484">
    <property type="entry name" value="DUF4376"/>
</dbReference>
<accession>A0ABW3YXE8</accession>
<sequence>MRSAIIENGVVANVIVGSIEGSIPCADAISIGWSHDGEAFAPPEPEPVDLAAYAREKSWQVRVGGTTVNGAPIQTDGESIALITAMERLAERDPERVFEFDSLSGPITLTSTQAIAFSVAAGDWVQATFDRRAAVLRAIEAGHVTTTAEIDAAFVDVIMPWPS</sequence>
<organism evidence="2 3">
    <name type="scientific">Mycoplana ramosa</name>
    <name type="common">Mycoplana bullata</name>
    <dbReference type="NCBI Taxonomy" id="40837"/>
    <lineage>
        <taxon>Bacteria</taxon>
        <taxon>Pseudomonadati</taxon>
        <taxon>Pseudomonadota</taxon>
        <taxon>Alphaproteobacteria</taxon>
        <taxon>Hyphomicrobiales</taxon>
        <taxon>Rhizobiaceae</taxon>
        <taxon>Mycoplana</taxon>
    </lineage>
</organism>
<name>A0ABW3YXE8_MYCRA</name>